<evidence type="ECO:0000259" key="5">
    <source>
        <dbReference type="PROSITE" id="PS51883"/>
    </source>
</evidence>
<dbReference type="PRINTS" id="PR00326">
    <property type="entry name" value="GTP1OBG"/>
</dbReference>
<dbReference type="InterPro" id="IPR031167">
    <property type="entry name" value="G_OBG"/>
</dbReference>
<protein>
    <submittedName>
        <fullName evidence="6">GTP-binding protein Obg/CgtA</fullName>
    </submittedName>
</protein>
<dbReference type="PROSITE" id="PS51883">
    <property type="entry name" value="OBG"/>
    <property type="match status" value="1"/>
</dbReference>
<reference evidence="6 7" key="1">
    <citation type="submission" date="2016-09" db="EMBL/GenBank/DDBJ databases">
        <title>Extensive genetic diversity and differential bi-allelic expression allows diatom success in the polar Southern Ocean.</title>
        <authorList>
            <consortium name="DOE Joint Genome Institute"/>
            <person name="Mock T."/>
            <person name="Otillar R.P."/>
            <person name="Strauss J."/>
            <person name="Dupont C."/>
            <person name="Frickenhaus S."/>
            <person name="Maumus F."/>
            <person name="Mcmullan M."/>
            <person name="Sanges R."/>
            <person name="Schmutz J."/>
            <person name="Toseland A."/>
            <person name="Valas R."/>
            <person name="Veluchamy A."/>
            <person name="Ward B.J."/>
            <person name="Allen A."/>
            <person name="Barry K."/>
            <person name="Falciatore A."/>
            <person name="Ferrante M."/>
            <person name="Fortunato A.E."/>
            <person name="Gloeckner G."/>
            <person name="Gruber A."/>
            <person name="Hipkin R."/>
            <person name="Janech M."/>
            <person name="Kroth P."/>
            <person name="Leese F."/>
            <person name="Lindquist E."/>
            <person name="Lyon B.R."/>
            <person name="Martin J."/>
            <person name="Mayer C."/>
            <person name="Parker M."/>
            <person name="Quesneville H."/>
            <person name="Raymond J."/>
            <person name="Uhlig C."/>
            <person name="Valentin K.U."/>
            <person name="Worden A.Z."/>
            <person name="Armbrust E.V."/>
            <person name="Bowler C."/>
            <person name="Green B."/>
            <person name="Moulton V."/>
            <person name="Van Oosterhout C."/>
            <person name="Grigoriev I."/>
        </authorList>
    </citation>
    <scope>NUCLEOTIDE SEQUENCE [LARGE SCALE GENOMIC DNA]</scope>
    <source>
        <strain evidence="6 7">CCMP1102</strain>
    </source>
</reference>
<dbReference type="Proteomes" id="UP000095751">
    <property type="component" value="Unassembled WGS sequence"/>
</dbReference>
<dbReference type="Pfam" id="PF01018">
    <property type="entry name" value="GTP1_OBG"/>
    <property type="match status" value="1"/>
</dbReference>
<dbReference type="GO" id="GO:0000287">
    <property type="term" value="F:magnesium ion binding"/>
    <property type="evidence" value="ECO:0007669"/>
    <property type="project" value="InterPro"/>
</dbReference>
<keyword evidence="7" id="KW-1185">Reference proteome</keyword>
<feature type="domain" description="OBG-type G" evidence="4">
    <location>
        <begin position="168"/>
        <end position="348"/>
    </location>
</feature>
<dbReference type="InterPro" id="IPR036726">
    <property type="entry name" value="GTP1_OBG_dom_sf"/>
</dbReference>
<comment type="similarity">
    <text evidence="1">Belongs to the TRAFAC class OBG-HflX-like GTPase superfamily. OBG GTPase family.</text>
</comment>
<dbReference type="SUPFAM" id="SSF52540">
    <property type="entry name" value="P-loop containing nucleoside triphosphate hydrolases"/>
    <property type="match status" value="1"/>
</dbReference>
<dbReference type="GO" id="GO:0005525">
    <property type="term" value="F:GTP binding"/>
    <property type="evidence" value="ECO:0007669"/>
    <property type="project" value="UniProtKB-KW"/>
</dbReference>
<proteinExistence type="inferred from homology"/>
<name>A0A1E7F5A6_9STRA</name>
<dbReference type="InterPro" id="IPR045086">
    <property type="entry name" value="OBG_GTPase"/>
</dbReference>
<dbReference type="EMBL" id="KV784361">
    <property type="protein sequence ID" value="OEU13319.1"/>
    <property type="molecule type" value="Genomic_DNA"/>
</dbReference>
<feature type="domain" description="Obg" evidence="5">
    <location>
        <begin position="12"/>
        <end position="167"/>
    </location>
</feature>
<evidence type="ECO:0000256" key="2">
    <source>
        <dbReference type="ARBA" id="ARBA00022741"/>
    </source>
</evidence>
<dbReference type="InParanoid" id="A0A1E7F5A6"/>
<evidence type="ECO:0000256" key="3">
    <source>
        <dbReference type="ARBA" id="ARBA00023134"/>
    </source>
</evidence>
<dbReference type="InterPro" id="IPR014100">
    <property type="entry name" value="GTP-bd_Obg/CgtA"/>
</dbReference>
<dbReference type="KEGG" id="fcy:FRACYDRAFT_188730"/>
<evidence type="ECO:0000313" key="7">
    <source>
        <dbReference type="Proteomes" id="UP000095751"/>
    </source>
</evidence>
<dbReference type="InterPro" id="IPR006073">
    <property type="entry name" value="GTP-bd"/>
</dbReference>
<dbReference type="PIRSF" id="PIRSF002401">
    <property type="entry name" value="GTP_bd_Obg/CgtA"/>
    <property type="match status" value="1"/>
</dbReference>
<dbReference type="GO" id="GO:0003924">
    <property type="term" value="F:GTPase activity"/>
    <property type="evidence" value="ECO:0007669"/>
    <property type="project" value="InterPro"/>
</dbReference>
<dbReference type="FunCoup" id="A0A1E7F5A6">
    <property type="interactions" value="63"/>
</dbReference>
<evidence type="ECO:0000256" key="1">
    <source>
        <dbReference type="ARBA" id="ARBA00007699"/>
    </source>
</evidence>
<dbReference type="InterPro" id="IPR006169">
    <property type="entry name" value="GTP1_OBG_dom"/>
</dbReference>
<dbReference type="GO" id="GO:0042254">
    <property type="term" value="P:ribosome biogenesis"/>
    <property type="evidence" value="ECO:0007669"/>
    <property type="project" value="UniProtKB-UniRule"/>
</dbReference>
<dbReference type="CDD" id="cd01898">
    <property type="entry name" value="Obg"/>
    <property type="match status" value="1"/>
</dbReference>
<dbReference type="PROSITE" id="PS51710">
    <property type="entry name" value="G_OBG"/>
    <property type="match status" value="1"/>
</dbReference>
<dbReference type="PANTHER" id="PTHR11702:SF31">
    <property type="entry name" value="MITOCHONDRIAL RIBOSOME-ASSOCIATED GTPASE 2"/>
    <property type="match status" value="1"/>
</dbReference>
<evidence type="ECO:0000313" key="6">
    <source>
        <dbReference type="EMBL" id="OEU13319.1"/>
    </source>
</evidence>
<accession>A0A1E7F5A6</accession>
<dbReference type="OrthoDB" id="347018at2759"/>
<sequence length="361" mass="38952">MKNKKQRGRKSYRFVDRTRLQLSGGSGGRGCTSMFHIGRKRKKKPDGGHGGNGGSILIIADPVEQSLRWTRPHVTAEAGAAGGSNAKYGRNGKNTIIRVPCGVEKVEIADLDKPGSYVVIAKGGRGGYGNMTFASSNEPMPPPEVIAEYAEPDLGESCRIELELKLIADIGLVGFPNAGKSSLLSATSRATPYIAPYPFTTLNPLVGYIEYRDGFRVCAADVPGLIAGASEGKGKGHDFLRHLERTKALLYIVDAAGIDGRNPISDFEILMHELSAYGDGDMLNRRCLVVANKIDLLLKDEREEIYTRLQEKAEEAGIRMETNVIGISAGATGEGLPLLTKAIRDTVTSSEADKLKEEQYA</sequence>
<gene>
    <name evidence="6" type="ORF">FRACYDRAFT_188730</name>
</gene>
<dbReference type="SUPFAM" id="SSF82051">
    <property type="entry name" value="Obg GTP-binding protein N-terminal domain"/>
    <property type="match status" value="1"/>
</dbReference>
<dbReference type="Gene3D" id="3.40.50.300">
    <property type="entry name" value="P-loop containing nucleotide triphosphate hydrolases"/>
    <property type="match status" value="1"/>
</dbReference>
<dbReference type="AlphaFoldDB" id="A0A1E7F5A6"/>
<dbReference type="NCBIfam" id="TIGR02729">
    <property type="entry name" value="Obg_CgtA"/>
    <property type="match status" value="1"/>
</dbReference>
<keyword evidence="3" id="KW-0342">GTP-binding</keyword>
<dbReference type="InterPro" id="IPR027417">
    <property type="entry name" value="P-loop_NTPase"/>
</dbReference>
<dbReference type="Pfam" id="PF01926">
    <property type="entry name" value="MMR_HSR1"/>
    <property type="match status" value="1"/>
</dbReference>
<dbReference type="GO" id="GO:0005739">
    <property type="term" value="C:mitochondrion"/>
    <property type="evidence" value="ECO:0007669"/>
    <property type="project" value="TreeGrafter"/>
</dbReference>
<evidence type="ECO:0000259" key="4">
    <source>
        <dbReference type="PROSITE" id="PS51710"/>
    </source>
</evidence>
<keyword evidence="2" id="KW-0547">Nucleotide-binding</keyword>
<organism evidence="6 7">
    <name type="scientific">Fragilariopsis cylindrus CCMP1102</name>
    <dbReference type="NCBI Taxonomy" id="635003"/>
    <lineage>
        <taxon>Eukaryota</taxon>
        <taxon>Sar</taxon>
        <taxon>Stramenopiles</taxon>
        <taxon>Ochrophyta</taxon>
        <taxon>Bacillariophyta</taxon>
        <taxon>Bacillariophyceae</taxon>
        <taxon>Bacillariophycidae</taxon>
        <taxon>Bacillariales</taxon>
        <taxon>Bacillariaceae</taxon>
        <taxon>Fragilariopsis</taxon>
    </lineage>
</organism>
<dbReference type="Gene3D" id="2.70.210.12">
    <property type="entry name" value="GTP1/OBG domain"/>
    <property type="match status" value="1"/>
</dbReference>
<dbReference type="PANTHER" id="PTHR11702">
    <property type="entry name" value="DEVELOPMENTALLY REGULATED GTP-BINDING PROTEIN-RELATED"/>
    <property type="match status" value="1"/>
</dbReference>